<name>A0A0A0NKN4_STRRN</name>
<dbReference type="eggNOG" id="COG1266">
    <property type="taxonomic scope" value="Bacteria"/>
</dbReference>
<feature type="transmembrane region" description="Helical" evidence="1">
    <location>
        <begin position="131"/>
        <end position="154"/>
    </location>
</feature>
<dbReference type="Proteomes" id="UP000281594">
    <property type="component" value="Unassembled WGS sequence"/>
</dbReference>
<evidence type="ECO:0000256" key="1">
    <source>
        <dbReference type="SAM" id="Phobius"/>
    </source>
</evidence>
<dbReference type="KEGG" id="src:M271_25975"/>
<dbReference type="RefSeq" id="WP_020870127.1">
    <property type="nucleotide sequence ID" value="NC_022785.1"/>
</dbReference>
<feature type="transmembrane region" description="Helical" evidence="1">
    <location>
        <begin position="34"/>
        <end position="55"/>
    </location>
</feature>
<dbReference type="PANTHER" id="PTHR39430">
    <property type="entry name" value="MEMBRANE-ASSOCIATED PROTEASE-RELATED"/>
    <property type="match status" value="1"/>
</dbReference>
<feature type="transmembrane region" description="Helical" evidence="1">
    <location>
        <begin position="105"/>
        <end position="125"/>
    </location>
</feature>
<proteinExistence type="predicted"/>
<dbReference type="GO" id="GO:0080120">
    <property type="term" value="P:CAAX-box protein maturation"/>
    <property type="evidence" value="ECO:0007669"/>
    <property type="project" value="UniProtKB-ARBA"/>
</dbReference>
<feature type="transmembrane region" description="Helical" evidence="1">
    <location>
        <begin position="219"/>
        <end position="237"/>
    </location>
</feature>
<feature type="transmembrane region" description="Helical" evidence="1">
    <location>
        <begin position="166"/>
        <end position="185"/>
    </location>
</feature>
<keyword evidence="1" id="KW-0472">Membrane</keyword>
<dbReference type="AlphaFoldDB" id="A0A0A0NKN4"/>
<dbReference type="EMBL" id="QYCY01000001">
    <property type="protein sequence ID" value="RLV80233.1"/>
    <property type="molecule type" value="Genomic_DNA"/>
</dbReference>
<dbReference type="HOGENOM" id="CLU_051806_4_1_11"/>
<organism evidence="3 4">
    <name type="scientific">Streptomyces rapamycinicus (strain ATCC 29253 / DSM 41530 / NRRL 5491 / AYB-994)</name>
    <name type="common">Streptomyces hygroscopicus (strain ATCC 29253)</name>
    <dbReference type="NCBI Taxonomy" id="1343740"/>
    <lineage>
        <taxon>Bacteria</taxon>
        <taxon>Bacillati</taxon>
        <taxon>Actinomycetota</taxon>
        <taxon>Actinomycetes</taxon>
        <taxon>Kitasatosporales</taxon>
        <taxon>Streptomycetaceae</taxon>
        <taxon>Streptomyces</taxon>
        <taxon>Streptomyces violaceusniger group</taxon>
    </lineage>
</organism>
<feature type="transmembrane region" description="Helical" evidence="1">
    <location>
        <begin position="191"/>
        <end position="212"/>
    </location>
</feature>
<dbReference type="PANTHER" id="PTHR39430:SF1">
    <property type="entry name" value="PROTEASE"/>
    <property type="match status" value="1"/>
</dbReference>
<keyword evidence="1" id="KW-0812">Transmembrane</keyword>
<protein>
    <recommendedName>
        <fullName evidence="2">CAAX prenyl protease 2/Lysostaphin resistance protein A-like domain-containing protein</fullName>
    </recommendedName>
</protein>
<dbReference type="STRING" id="1343740.M271_25975"/>
<dbReference type="GO" id="GO:0004175">
    <property type="term" value="F:endopeptidase activity"/>
    <property type="evidence" value="ECO:0007669"/>
    <property type="project" value="UniProtKB-ARBA"/>
</dbReference>
<reference evidence="3 4" key="1">
    <citation type="journal article" date="2018" name="J. Biol. Chem.">
        <title>Discovery of the actinoplanic acid pathway in Streptomyces rapamycinicus reveals a genetically conserved synergism with rapamycin.</title>
        <authorList>
            <person name="Mrak P."/>
            <person name="Krastel P."/>
            <person name="Pivk Lukancic P."/>
            <person name="Tao J."/>
            <person name="Pistorius D."/>
            <person name="Moore C.M."/>
        </authorList>
    </citation>
    <scope>NUCLEOTIDE SEQUENCE [LARGE SCALE GENOMIC DNA]</scope>
    <source>
        <strain evidence="3 4">NRRL 5491</strain>
    </source>
</reference>
<accession>A0A0A0NKN4</accession>
<gene>
    <name evidence="3" type="ORF">D3C57_117650</name>
</gene>
<feature type="transmembrane region" description="Helical" evidence="1">
    <location>
        <begin position="267"/>
        <end position="286"/>
    </location>
</feature>
<evidence type="ECO:0000313" key="4">
    <source>
        <dbReference type="Proteomes" id="UP000281594"/>
    </source>
</evidence>
<evidence type="ECO:0000259" key="2">
    <source>
        <dbReference type="Pfam" id="PF02517"/>
    </source>
</evidence>
<comment type="caution">
    <text evidence="3">The sequence shown here is derived from an EMBL/GenBank/DDBJ whole genome shotgun (WGS) entry which is preliminary data.</text>
</comment>
<evidence type="ECO:0000313" key="3">
    <source>
        <dbReference type="EMBL" id="RLV80233.1"/>
    </source>
</evidence>
<feature type="domain" description="CAAX prenyl protease 2/Lysostaphin resistance protein A-like" evidence="2">
    <location>
        <begin position="136"/>
        <end position="227"/>
    </location>
</feature>
<dbReference type="InterPro" id="IPR003675">
    <property type="entry name" value="Rce1/LyrA-like_dom"/>
</dbReference>
<dbReference type="Pfam" id="PF02517">
    <property type="entry name" value="Rce1-like"/>
    <property type="match status" value="1"/>
</dbReference>
<keyword evidence="1" id="KW-1133">Transmembrane helix</keyword>
<sequence>MSLWNAQAAQWVKRQFSQSPFEPTRRVWPTGVRLAVMVVLFVLVTGFAAGMRGVAGDNPVLSLLFGAAAVVIALTVYAAAVRFLEQRPASDLDTTVAGSGLRIGIPVGLGLFVATFALIALFGGYSTKGGVSVGGAVTLFGMMAGVAVVEELLFRGTVFRLVEDLAGTRGALAISGLLFGAIHLVNPGATVWGSLAIAIEAGLMLGAAYAATRTLWLPIGLHFAWNFAQSGIFGITASGNEDLPGGLVHGVLSGPDVISGGGFGPDASVFAILVCAVPTVIFLSMAKRRGRLYTRRQLQSARTSAFS</sequence>
<feature type="transmembrane region" description="Helical" evidence="1">
    <location>
        <begin position="61"/>
        <end position="84"/>
    </location>
</feature>